<dbReference type="InterPro" id="IPR029058">
    <property type="entry name" value="AB_hydrolase_fold"/>
</dbReference>
<evidence type="ECO:0000259" key="1">
    <source>
        <dbReference type="PROSITE" id="PS50075"/>
    </source>
</evidence>
<dbReference type="EMBL" id="QGMJ01000335">
    <property type="protein sequence ID" value="TVY37659.1"/>
    <property type="molecule type" value="Genomic_DNA"/>
</dbReference>
<dbReference type="PANTHER" id="PTHR24096:SF267">
    <property type="entry name" value="MALONATE--COA LIGASE ACSF3, MITOCHONDRIAL"/>
    <property type="match status" value="1"/>
</dbReference>
<sequence length="949" mass="104209">MKHTNNHMASQNILQVLKQAAESSSGKGLIIYDPIATDDSYTKISYAQLYEQISIRAQRLAAIDALSSNQIVVLHVEHQLDGISWFWAILAAGGVPCMSTQSNQDFEHRQRHLVSLQKLLDGPLFITTENLRSQFSNLEGLRAFTTTDIDNISTFNVNSSHTSNSVLAKGNVPGLSKKPEDLAALMLTSGSTGDSKAVCLTHSQLLSSIDGKVKLHETSSQDTFLAWTGIDHVANLVEIHLHAMKLGGNQIHIPPSSAVEEPLKLLQKLSDHQASYTFAPNFLLAGIARALELLPNQATLSLDLSYLRILISGGEGNSVATAVRLTTLLQKYHAPASFIRPGLGLTETCAGAVYSDNCPSYDVLQNTEHCSVGFPTDAIQVRVVRSNGTVAAPNEIGSLQLSGPCVFKSYYNNPEVTSTSFTSDGWFKTGDLALIDKNGKLLLTGREKDSIIINGIKYHSQAIESIIEAAQIPGVTPSHTATFPHWPKDHHTEVLCIVYLPTYDRNDYATAMATEVAISKSVIVYCGVRPYRVIPLEASFLQKSSLGKLSRPKIRAAFEDGRYDAYALADEAKLTQFQHDSHQPAATITEQTIIDVCLQMFLGSLQLGRNTDLSALGGSSIDLLRLKSFLQRALSIHDIPINILFAHTVLHELAEALDLLKHTRTFSPVVVLQPHGDKTPIWFVHTGLGEVLIFMNLARHITDRPVYALRARGFDDEPQFTSLDELVATYHSAIKSIQPEGPYAIAGYASGSIATFEIAKQMKAQGDAVKFLGVLDQQPAVKEKARTFDWYKVVLHIAFFLDLMDEEYALSYLAEAQTLSHEDVLNHIMALAPASRLHELGMTKAKIDNWAHIAFGLKQIVCDYDPTGEVHCIDVFYTTPMAPDGSALAVSLDEWFSRSISKWDGFVDVGSGGDARYHVVEGTHRTMISPPNLHSFHKIFTTAMEERGL</sequence>
<keyword evidence="3" id="KW-1185">Reference proteome</keyword>
<dbReference type="InterPro" id="IPR009081">
    <property type="entry name" value="PP-bd_ACP"/>
</dbReference>
<dbReference type="Gene3D" id="3.30.300.30">
    <property type="match status" value="1"/>
</dbReference>
<comment type="caution">
    <text evidence="2">The sequence shown here is derived from an EMBL/GenBank/DDBJ whole genome shotgun (WGS) entry which is preliminary data.</text>
</comment>
<dbReference type="OrthoDB" id="10253869at2759"/>
<dbReference type="InterPro" id="IPR001031">
    <property type="entry name" value="Thioesterase"/>
</dbReference>
<dbReference type="SUPFAM" id="SSF47336">
    <property type="entry name" value="ACP-like"/>
    <property type="match status" value="1"/>
</dbReference>
<evidence type="ECO:0000313" key="3">
    <source>
        <dbReference type="Proteomes" id="UP000462212"/>
    </source>
</evidence>
<dbReference type="InterPro" id="IPR042099">
    <property type="entry name" value="ANL_N_sf"/>
</dbReference>
<dbReference type="Pfam" id="PF00501">
    <property type="entry name" value="AMP-binding"/>
    <property type="match status" value="1"/>
</dbReference>
<gene>
    <name evidence="2" type="primary">micA</name>
    <name evidence="2" type="ORF">LSUB1_G004944</name>
</gene>
<dbReference type="Gene3D" id="1.10.1200.10">
    <property type="entry name" value="ACP-like"/>
    <property type="match status" value="1"/>
</dbReference>
<name>A0A8H8RLD3_9HELO</name>
<dbReference type="PANTHER" id="PTHR24096">
    <property type="entry name" value="LONG-CHAIN-FATTY-ACID--COA LIGASE"/>
    <property type="match status" value="1"/>
</dbReference>
<evidence type="ECO:0000313" key="2">
    <source>
        <dbReference type="EMBL" id="TVY37659.1"/>
    </source>
</evidence>
<dbReference type="Pfam" id="PF00550">
    <property type="entry name" value="PP-binding"/>
    <property type="match status" value="1"/>
</dbReference>
<organism evidence="2 3">
    <name type="scientific">Lachnellula subtilissima</name>
    <dbReference type="NCBI Taxonomy" id="602034"/>
    <lineage>
        <taxon>Eukaryota</taxon>
        <taxon>Fungi</taxon>
        <taxon>Dikarya</taxon>
        <taxon>Ascomycota</taxon>
        <taxon>Pezizomycotina</taxon>
        <taxon>Leotiomycetes</taxon>
        <taxon>Helotiales</taxon>
        <taxon>Lachnaceae</taxon>
        <taxon>Lachnellula</taxon>
    </lineage>
</organism>
<dbReference type="InterPro" id="IPR036736">
    <property type="entry name" value="ACP-like_sf"/>
</dbReference>
<protein>
    <submittedName>
        <fullName evidence="2">Microperfuranone synthase</fullName>
    </submittedName>
</protein>
<dbReference type="InterPro" id="IPR000873">
    <property type="entry name" value="AMP-dep_synth/lig_dom"/>
</dbReference>
<dbReference type="InterPro" id="IPR020845">
    <property type="entry name" value="AMP-binding_CS"/>
</dbReference>
<dbReference type="PROSITE" id="PS00455">
    <property type="entry name" value="AMP_BINDING"/>
    <property type="match status" value="1"/>
</dbReference>
<dbReference type="PROSITE" id="PS50075">
    <property type="entry name" value="CARRIER"/>
    <property type="match status" value="1"/>
</dbReference>
<dbReference type="SUPFAM" id="SSF53474">
    <property type="entry name" value="alpha/beta-Hydrolases"/>
    <property type="match status" value="1"/>
</dbReference>
<dbReference type="Gene3D" id="3.40.50.12780">
    <property type="entry name" value="N-terminal domain of ligase-like"/>
    <property type="match status" value="1"/>
</dbReference>
<feature type="domain" description="Carrier" evidence="1">
    <location>
        <begin position="584"/>
        <end position="661"/>
    </location>
</feature>
<accession>A0A8H8RLD3</accession>
<dbReference type="SUPFAM" id="SSF56801">
    <property type="entry name" value="Acetyl-CoA synthetase-like"/>
    <property type="match status" value="1"/>
</dbReference>
<dbReference type="GO" id="GO:0006633">
    <property type="term" value="P:fatty acid biosynthetic process"/>
    <property type="evidence" value="ECO:0007669"/>
    <property type="project" value="TreeGrafter"/>
</dbReference>
<dbReference type="InterPro" id="IPR045851">
    <property type="entry name" value="AMP-bd_C_sf"/>
</dbReference>
<dbReference type="AlphaFoldDB" id="A0A8H8RLD3"/>
<proteinExistence type="predicted"/>
<dbReference type="Gene3D" id="3.40.50.1820">
    <property type="entry name" value="alpha/beta hydrolase"/>
    <property type="match status" value="1"/>
</dbReference>
<dbReference type="Proteomes" id="UP000462212">
    <property type="component" value="Unassembled WGS sequence"/>
</dbReference>
<dbReference type="Pfam" id="PF00975">
    <property type="entry name" value="Thioesterase"/>
    <property type="match status" value="1"/>
</dbReference>
<reference evidence="2 3" key="1">
    <citation type="submission" date="2018-05" db="EMBL/GenBank/DDBJ databases">
        <title>Genome sequencing and assembly of the regulated plant pathogen Lachnellula willkommii and related sister species for the development of diagnostic species identification markers.</title>
        <authorList>
            <person name="Giroux E."/>
            <person name="Bilodeau G."/>
        </authorList>
    </citation>
    <scope>NUCLEOTIDE SEQUENCE [LARGE SCALE GENOMIC DNA]</scope>
    <source>
        <strain evidence="2 3">CBS 197.66</strain>
    </source>
</reference>
<dbReference type="GO" id="GO:0031957">
    <property type="term" value="F:very long-chain fatty acid-CoA ligase activity"/>
    <property type="evidence" value="ECO:0007669"/>
    <property type="project" value="TreeGrafter"/>
</dbReference>